<name>A0A1F7RBZ3_9BACT</name>
<dbReference type="SMART" id="SM00028">
    <property type="entry name" value="TPR"/>
    <property type="match status" value="1"/>
</dbReference>
<organism evidence="2 3">
    <name type="scientific">Candidatus Schekmanbacteria bacterium GWA2_38_11</name>
    <dbReference type="NCBI Taxonomy" id="1817876"/>
    <lineage>
        <taxon>Bacteria</taxon>
        <taxon>Candidatus Schekmaniibacteriota</taxon>
    </lineage>
</organism>
<comment type="caution">
    <text evidence="2">The sequence shown here is derived from an EMBL/GenBank/DDBJ whole genome shotgun (WGS) entry which is preliminary data.</text>
</comment>
<proteinExistence type="predicted"/>
<evidence type="ECO:0000313" key="2">
    <source>
        <dbReference type="EMBL" id="OGL38748.1"/>
    </source>
</evidence>
<dbReference type="Proteomes" id="UP000178526">
    <property type="component" value="Unassembled WGS sequence"/>
</dbReference>
<feature type="repeat" description="TPR" evidence="1">
    <location>
        <begin position="202"/>
        <end position="235"/>
    </location>
</feature>
<evidence type="ECO:0000256" key="1">
    <source>
        <dbReference type="PROSITE-ProRule" id="PRU00339"/>
    </source>
</evidence>
<keyword evidence="1" id="KW-0802">TPR repeat</keyword>
<evidence type="ECO:0000313" key="3">
    <source>
        <dbReference type="Proteomes" id="UP000178526"/>
    </source>
</evidence>
<reference evidence="2 3" key="1">
    <citation type="journal article" date="2016" name="Nat. Commun.">
        <title>Thousands of microbial genomes shed light on interconnected biogeochemical processes in an aquifer system.</title>
        <authorList>
            <person name="Anantharaman K."/>
            <person name="Brown C.T."/>
            <person name="Hug L.A."/>
            <person name="Sharon I."/>
            <person name="Castelle C.J."/>
            <person name="Probst A.J."/>
            <person name="Thomas B.C."/>
            <person name="Singh A."/>
            <person name="Wilkins M.J."/>
            <person name="Karaoz U."/>
            <person name="Brodie E.L."/>
            <person name="Williams K.H."/>
            <person name="Hubbard S.S."/>
            <person name="Banfield J.F."/>
        </authorList>
    </citation>
    <scope>NUCLEOTIDE SEQUENCE [LARGE SCALE GENOMIC DNA]</scope>
</reference>
<dbReference type="SUPFAM" id="SSF48452">
    <property type="entry name" value="TPR-like"/>
    <property type="match status" value="1"/>
</dbReference>
<accession>A0A1F7RBZ3</accession>
<dbReference type="PROSITE" id="PS50293">
    <property type="entry name" value="TPR_REGION"/>
    <property type="match status" value="1"/>
</dbReference>
<gene>
    <name evidence="2" type="ORF">A2042_09720</name>
</gene>
<dbReference type="InterPro" id="IPR019734">
    <property type="entry name" value="TPR_rpt"/>
</dbReference>
<dbReference type="Gene3D" id="1.25.40.10">
    <property type="entry name" value="Tetratricopeptide repeat domain"/>
    <property type="match status" value="1"/>
</dbReference>
<dbReference type="InterPro" id="IPR011990">
    <property type="entry name" value="TPR-like_helical_dom_sf"/>
</dbReference>
<dbReference type="PROSITE" id="PS50005">
    <property type="entry name" value="TPR"/>
    <property type="match status" value="1"/>
</dbReference>
<dbReference type="EMBL" id="MGDB01000138">
    <property type="protein sequence ID" value="OGL38748.1"/>
    <property type="molecule type" value="Genomic_DNA"/>
</dbReference>
<sequence length="254" mass="28695">MRKSFFYILFIVAAVSVMLVFASHVRAGSPLKDSIADLEKGIKAQDQGLIAKSIKAFEDLAKKNEKDHMTHYWVAKSHYAMADYLDLKSPEGKDTSGEGEKNVNTAMEHLKHCLGAKEDFLDGYILKYLALSKKFSYVGFPRLMMYVGEINETLEKSEKLAPENPWVLVIKGMNIASGFPQPDPKEPIAQFEKAIKVDPKMDEAYYQIAVVQLKAKNIEDAKKNLQKALEINPSNHWAKKKLTGLEEKKEEKKA</sequence>
<dbReference type="Pfam" id="PF00515">
    <property type="entry name" value="TPR_1"/>
    <property type="match status" value="1"/>
</dbReference>
<protein>
    <submittedName>
        <fullName evidence="2">Uncharacterized protein</fullName>
    </submittedName>
</protein>
<dbReference type="AlphaFoldDB" id="A0A1F7RBZ3"/>